<dbReference type="InterPro" id="IPR052155">
    <property type="entry name" value="Biofilm_reg_signaling"/>
</dbReference>
<dbReference type="SUPFAM" id="SSF55073">
    <property type="entry name" value="Nucleotide cyclase"/>
    <property type="match status" value="1"/>
</dbReference>
<dbReference type="RefSeq" id="WP_126819953.1">
    <property type="nucleotide sequence ID" value="NZ_PIPS01000002.1"/>
</dbReference>
<sequence>MEVAKTFREFLEIIPDGALVINSGGIIVAANAAAASMFEYSREVLIGLPLDNLLPPEFRQNHAEHLAKFFAHPGKRSMGNGLRFPAVKQSGLQFYVDIMLNQMDVDGDLFGVAIVRDYTLQQQTEEKIRRELEYEKRQALTDHLTGVMNRRAFVGQLNEELEQLAEHGTPFAVGFIDLDDFKEVNDRFGHQYGDQVLQSIARMISGCSRHSDHVARIGGDEFATIHPMISAENALQMMERLRAKLVSGIESEHIPVTLSIGLMQCDDPSLCESVEHIVEMADKAMYQAKKEGKNAVVLARYMD</sequence>
<dbReference type="AlphaFoldDB" id="A0AA94EFJ5"/>
<gene>
    <name evidence="4" type="ORF">CWE23_07960</name>
</gene>
<dbReference type="SUPFAM" id="SSF55785">
    <property type="entry name" value="PYP-like sensor domain (PAS domain)"/>
    <property type="match status" value="1"/>
</dbReference>
<dbReference type="NCBIfam" id="TIGR00254">
    <property type="entry name" value="GGDEF"/>
    <property type="match status" value="1"/>
</dbReference>
<name>A0AA94EFJ5_9GAMM</name>
<dbReference type="CDD" id="cd01949">
    <property type="entry name" value="GGDEF"/>
    <property type="match status" value="1"/>
</dbReference>
<dbReference type="Pfam" id="PF00990">
    <property type="entry name" value="GGDEF"/>
    <property type="match status" value="1"/>
</dbReference>
<dbReference type="InterPro" id="IPR029787">
    <property type="entry name" value="Nucleotide_cyclase"/>
</dbReference>
<protein>
    <submittedName>
        <fullName evidence="4">PAS domain S-box protein</fullName>
    </submittedName>
</protein>
<dbReference type="NCBIfam" id="TIGR00229">
    <property type="entry name" value="sensory_box"/>
    <property type="match status" value="1"/>
</dbReference>
<dbReference type="InterPro" id="IPR035965">
    <property type="entry name" value="PAS-like_dom_sf"/>
</dbReference>
<evidence type="ECO:0000313" key="4">
    <source>
        <dbReference type="EMBL" id="RUO43278.1"/>
    </source>
</evidence>
<evidence type="ECO:0000259" key="3">
    <source>
        <dbReference type="PROSITE" id="PS50887"/>
    </source>
</evidence>
<dbReference type="GO" id="GO:0003824">
    <property type="term" value="F:catalytic activity"/>
    <property type="evidence" value="ECO:0007669"/>
    <property type="project" value="UniProtKB-ARBA"/>
</dbReference>
<evidence type="ECO:0000256" key="1">
    <source>
        <dbReference type="ARBA" id="ARBA00001946"/>
    </source>
</evidence>
<dbReference type="PROSITE" id="PS50112">
    <property type="entry name" value="PAS"/>
    <property type="match status" value="1"/>
</dbReference>
<feature type="domain" description="GGDEF" evidence="3">
    <location>
        <begin position="169"/>
        <end position="301"/>
    </location>
</feature>
<dbReference type="FunFam" id="3.30.70.270:FF:000001">
    <property type="entry name" value="Diguanylate cyclase domain protein"/>
    <property type="match status" value="1"/>
</dbReference>
<evidence type="ECO:0000259" key="2">
    <source>
        <dbReference type="PROSITE" id="PS50112"/>
    </source>
</evidence>
<dbReference type="EMBL" id="PIPS01000002">
    <property type="protein sequence ID" value="RUO43278.1"/>
    <property type="molecule type" value="Genomic_DNA"/>
</dbReference>
<dbReference type="Proteomes" id="UP000286680">
    <property type="component" value="Unassembled WGS sequence"/>
</dbReference>
<dbReference type="InterPro" id="IPR043128">
    <property type="entry name" value="Rev_trsase/Diguanyl_cyclase"/>
</dbReference>
<dbReference type="GO" id="GO:0006355">
    <property type="term" value="P:regulation of DNA-templated transcription"/>
    <property type="evidence" value="ECO:0007669"/>
    <property type="project" value="InterPro"/>
</dbReference>
<dbReference type="PANTHER" id="PTHR44757:SF2">
    <property type="entry name" value="BIOFILM ARCHITECTURE MAINTENANCE PROTEIN MBAA"/>
    <property type="match status" value="1"/>
</dbReference>
<comment type="cofactor">
    <cofactor evidence="1">
        <name>Mg(2+)</name>
        <dbReference type="ChEBI" id="CHEBI:18420"/>
    </cofactor>
</comment>
<dbReference type="Gene3D" id="3.30.70.270">
    <property type="match status" value="1"/>
</dbReference>
<feature type="domain" description="PAS" evidence="2">
    <location>
        <begin position="3"/>
        <end position="57"/>
    </location>
</feature>
<dbReference type="Pfam" id="PF00989">
    <property type="entry name" value="PAS"/>
    <property type="match status" value="1"/>
</dbReference>
<dbReference type="CDD" id="cd00130">
    <property type="entry name" value="PAS"/>
    <property type="match status" value="1"/>
</dbReference>
<dbReference type="InterPro" id="IPR013767">
    <property type="entry name" value="PAS_fold"/>
</dbReference>
<dbReference type="SMART" id="SM00091">
    <property type="entry name" value="PAS"/>
    <property type="match status" value="1"/>
</dbReference>
<dbReference type="SMART" id="SM00267">
    <property type="entry name" value="GGDEF"/>
    <property type="match status" value="1"/>
</dbReference>
<dbReference type="Gene3D" id="3.30.450.20">
    <property type="entry name" value="PAS domain"/>
    <property type="match status" value="1"/>
</dbReference>
<dbReference type="PROSITE" id="PS50887">
    <property type="entry name" value="GGDEF"/>
    <property type="match status" value="1"/>
</dbReference>
<comment type="caution">
    <text evidence="4">The sequence shown here is derived from an EMBL/GenBank/DDBJ whole genome shotgun (WGS) entry which is preliminary data.</text>
</comment>
<accession>A0AA94EFJ5</accession>
<dbReference type="InterPro" id="IPR000160">
    <property type="entry name" value="GGDEF_dom"/>
</dbReference>
<dbReference type="InterPro" id="IPR000014">
    <property type="entry name" value="PAS"/>
</dbReference>
<evidence type="ECO:0000313" key="5">
    <source>
        <dbReference type="Proteomes" id="UP000286680"/>
    </source>
</evidence>
<keyword evidence="5" id="KW-1185">Reference proteome</keyword>
<organism evidence="4 5">
    <name type="scientific">Idiomarina aquatica</name>
    <dbReference type="NCBI Taxonomy" id="1327752"/>
    <lineage>
        <taxon>Bacteria</taxon>
        <taxon>Pseudomonadati</taxon>
        <taxon>Pseudomonadota</taxon>
        <taxon>Gammaproteobacteria</taxon>
        <taxon>Alteromonadales</taxon>
        <taxon>Idiomarinaceae</taxon>
        <taxon>Idiomarina</taxon>
    </lineage>
</organism>
<reference evidence="5" key="1">
    <citation type="journal article" date="2018" name="Front. Microbiol.">
        <title>Genome-Based Analysis Reveals the Taxonomy and Diversity of the Family Idiomarinaceae.</title>
        <authorList>
            <person name="Liu Y."/>
            <person name="Lai Q."/>
            <person name="Shao Z."/>
        </authorList>
    </citation>
    <scope>NUCLEOTIDE SEQUENCE [LARGE SCALE GENOMIC DNA]</scope>
    <source>
        <strain evidence="5">SN-14</strain>
    </source>
</reference>
<dbReference type="PANTHER" id="PTHR44757">
    <property type="entry name" value="DIGUANYLATE CYCLASE DGCP"/>
    <property type="match status" value="1"/>
</dbReference>
<proteinExistence type="predicted"/>